<dbReference type="RefSeq" id="WP_344063032.1">
    <property type="nucleotide sequence ID" value="NZ_BAAAPU010000007.1"/>
</dbReference>
<proteinExistence type="predicted"/>
<dbReference type="Pfam" id="PF13302">
    <property type="entry name" value="Acetyltransf_3"/>
    <property type="match status" value="1"/>
</dbReference>
<name>A0ABN2SAS6_9MICO</name>
<dbReference type="InterPro" id="IPR051531">
    <property type="entry name" value="N-acetyltransferase"/>
</dbReference>
<evidence type="ECO:0000313" key="2">
    <source>
        <dbReference type="EMBL" id="GAA1983407.1"/>
    </source>
</evidence>
<organism evidence="2 3">
    <name type="scientific">Terrabacter lapilli</name>
    <dbReference type="NCBI Taxonomy" id="436231"/>
    <lineage>
        <taxon>Bacteria</taxon>
        <taxon>Bacillati</taxon>
        <taxon>Actinomycetota</taxon>
        <taxon>Actinomycetes</taxon>
        <taxon>Micrococcales</taxon>
        <taxon>Intrasporangiaceae</taxon>
        <taxon>Terrabacter</taxon>
    </lineage>
</organism>
<keyword evidence="3" id="KW-1185">Reference proteome</keyword>
<protein>
    <submittedName>
        <fullName evidence="2">GNAT family N-acetyltransferase</fullName>
    </submittedName>
</protein>
<dbReference type="EMBL" id="BAAAPU010000007">
    <property type="protein sequence ID" value="GAA1983407.1"/>
    <property type="molecule type" value="Genomic_DNA"/>
</dbReference>
<dbReference type="PANTHER" id="PTHR43792:SF1">
    <property type="entry name" value="N-ACETYLTRANSFERASE DOMAIN-CONTAINING PROTEIN"/>
    <property type="match status" value="1"/>
</dbReference>
<sequence length="179" mass="19446">MTRVGPVFTTARLTMRPWTPDDAPTLFDIYGRWEVARWLGATPRALESLGEAEELGRRWAERGTADAVYGIWCISVTESSTPVGTVLLVPIPGAGHGEVEVGWHLHPDHWGNGYATEAARAAIARGLAAGLDEVLAVVSPDNEPSLAVCRRLGLRPLGRSDAYYGRPLEVFSTREPTGR</sequence>
<feature type="domain" description="N-acetyltransferase" evidence="1">
    <location>
        <begin position="13"/>
        <end position="175"/>
    </location>
</feature>
<dbReference type="InterPro" id="IPR016181">
    <property type="entry name" value="Acyl_CoA_acyltransferase"/>
</dbReference>
<dbReference type="SUPFAM" id="SSF55729">
    <property type="entry name" value="Acyl-CoA N-acyltransferases (Nat)"/>
    <property type="match status" value="1"/>
</dbReference>
<dbReference type="Gene3D" id="3.40.630.30">
    <property type="match status" value="1"/>
</dbReference>
<evidence type="ECO:0000259" key="1">
    <source>
        <dbReference type="PROSITE" id="PS51186"/>
    </source>
</evidence>
<dbReference type="Proteomes" id="UP001500013">
    <property type="component" value="Unassembled WGS sequence"/>
</dbReference>
<dbReference type="InterPro" id="IPR000182">
    <property type="entry name" value="GNAT_dom"/>
</dbReference>
<gene>
    <name evidence="2" type="ORF">GCM10009817_26010</name>
</gene>
<dbReference type="PROSITE" id="PS51186">
    <property type="entry name" value="GNAT"/>
    <property type="match status" value="1"/>
</dbReference>
<accession>A0ABN2SAS6</accession>
<reference evidence="2 3" key="1">
    <citation type="journal article" date="2019" name="Int. J. Syst. Evol. Microbiol.">
        <title>The Global Catalogue of Microorganisms (GCM) 10K type strain sequencing project: providing services to taxonomists for standard genome sequencing and annotation.</title>
        <authorList>
            <consortium name="The Broad Institute Genomics Platform"/>
            <consortium name="The Broad Institute Genome Sequencing Center for Infectious Disease"/>
            <person name="Wu L."/>
            <person name="Ma J."/>
        </authorList>
    </citation>
    <scope>NUCLEOTIDE SEQUENCE [LARGE SCALE GENOMIC DNA]</scope>
    <source>
        <strain evidence="2 3">JCM 15628</strain>
    </source>
</reference>
<comment type="caution">
    <text evidence="2">The sequence shown here is derived from an EMBL/GenBank/DDBJ whole genome shotgun (WGS) entry which is preliminary data.</text>
</comment>
<dbReference type="PANTHER" id="PTHR43792">
    <property type="entry name" value="GNAT FAMILY, PUTATIVE (AFU_ORTHOLOGUE AFUA_3G00765)-RELATED-RELATED"/>
    <property type="match status" value="1"/>
</dbReference>
<evidence type="ECO:0000313" key="3">
    <source>
        <dbReference type="Proteomes" id="UP001500013"/>
    </source>
</evidence>